<organism evidence="1 2">
    <name type="scientific">Hygrophoropsis aurantiaca</name>
    <dbReference type="NCBI Taxonomy" id="72124"/>
    <lineage>
        <taxon>Eukaryota</taxon>
        <taxon>Fungi</taxon>
        <taxon>Dikarya</taxon>
        <taxon>Basidiomycota</taxon>
        <taxon>Agaricomycotina</taxon>
        <taxon>Agaricomycetes</taxon>
        <taxon>Agaricomycetidae</taxon>
        <taxon>Boletales</taxon>
        <taxon>Coniophorineae</taxon>
        <taxon>Hygrophoropsidaceae</taxon>
        <taxon>Hygrophoropsis</taxon>
    </lineage>
</organism>
<accession>A0ACB7ZWC2</accession>
<keyword evidence="2" id="KW-1185">Reference proteome</keyword>
<evidence type="ECO:0000313" key="2">
    <source>
        <dbReference type="Proteomes" id="UP000790377"/>
    </source>
</evidence>
<keyword evidence="1" id="KW-0378">Hydrolase</keyword>
<reference evidence="1" key="1">
    <citation type="journal article" date="2021" name="New Phytol.">
        <title>Evolutionary innovations through gain and loss of genes in the ectomycorrhizal Boletales.</title>
        <authorList>
            <person name="Wu G."/>
            <person name="Miyauchi S."/>
            <person name="Morin E."/>
            <person name="Kuo A."/>
            <person name="Drula E."/>
            <person name="Varga T."/>
            <person name="Kohler A."/>
            <person name="Feng B."/>
            <person name="Cao Y."/>
            <person name="Lipzen A."/>
            <person name="Daum C."/>
            <person name="Hundley H."/>
            <person name="Pangilinan J."/>
            <person name="Johnson J."/>
            <person name="Barry K."/>
            <person name="LaButti K."/>
            <person name="Ng V."/>
            <person name="Ahrendt S."/>
            <person name="Min B."/>
            <person name="Choi I.G."/>
            <person name="Park H."/>
            <person name="Plett J.M."/>
            <person name="Magnuson J."/>
            <person name="Spatafora J.W."/>
            <person name="Nagy L.G."/>
            <person name="Henrissat B."/>
            <person name="Grigoriev I.V."/>
            <person name="Yang Z.L."/>
            <person name="Xu J."/>
            <person name="Martin F.M."/>
        </authorList>
    </citation>
    <scope>NUCLEOTIDE SEQUENCE</scope>
    <source>
        <strain evidence="1">ATCC 28755</strain>
    </source>
</reference>
<gene>
    <name evidence="1" type="ORF">BJ138DRAFT_1165465</name>
</gene>
<keyword evidence="1" id="KW-0808">Transferase</keyword>
<sequence length="385" mass="42492">MGDGTPRFVLSIDGGGFRGLACLQILRHLTEDITGDDETPPCQIFDLICGTSTGGLIAILLGRFGLTCKEAIKVYKELGATMFGGEADWGRIWRDIIQGDRLSSTMFEKKLEEITERYTGRKDALMKPGKRDPDTIVHESTKTFVTVVSTIGSAGVDAYRIRSYPRPRGGVDPSPDDHGWTIFEGVRGTCATPLYFPPLQIQSGRTSYTFQDAGSSGFNNPAKIAINEAEKLFAYDATITLVSLGAGLRNLLKDGQFALGAREEVTEKHVESYTQQILSITEKLVTKIHNAPEVAKRVAHQLLEVATDTEISHLHVSAQFESQDQQQNYHRFNPPQGLGDIELADCSKEVEITETTRAWLNSADGKHDISLAVDKMKLHYELQQT</sequence>
<comment type="caution">
    <text evidence="1">The sequence shown here is derived from an EMBL/GenBank/DDBJ whole genome shotgun (WGS) entry which is preliminary data.</text>
</comment>
<dbReference type="Proteomes" id="UP000790377">
    <property type="component" value="Unassembled WGS sequence"/>
</dbReference>
<dbReference type="EMBL" id="MU268288">
    <property type="protein sequence ID" value="KAH7905043.1"/>
    <property type="molecule type" value="Genomic_DNA"/>
</dbReference>
<name>A0ACB7ZWC2_9AGAM</name>
<evidence type="ECO:0000313" key="1">
    <source>
        <dbReference type="EMBL" id="KAH7905043.1"/>
    </source>
</evidence>
<proteinExistence type="predicted"/>
<protein>
    <submittedName>
        <fullName evidence="1">Acyl transferase/acyl hydrolase/lysophospholipase</fullName>
    </submittedName>
</protein>